<keyword evidence="2" id="KW-1185">Reference proteome</keyword>
<dbReference type="Proteomes" id="UP001500622">
    <property type="component" value="Unassembled WGS sequence"/>
</dbReference>
<comment type="caution">
    <text evidence="1">The sequence shown here is derived from an EMBL/GenBank/DDBJ whole genome shotgun (WGS) entry which is preliminary data.</text>
</comment>
<proteinExistence type="predicted"/>
<sequence>MRRGARLPFEHSDPHVDALTIRLQPLHTAIASERTKRQFPQRDNFTPPAHWAPTFTKSAAASSHARDLTFADASDLAVTLLTPAPFPGSDDATWHPEAAAWST</sequence>
<protein>
    <submittedName>
        <fullName evidence="1">Uncharacterized protein</fullName>
    </submittedName>
</protein>
<evidence type="ECO:0000313" key="2">
    <source>
        <dbReference type="Proteomes" id="UP001500622"/>
    </source>
</evidence>
<dbReference type="EMBL" id="BAABGN010000005">
    <property type="protein sequence ID" value="GAA4421227.1"/>
    <property type="molecule type" value="Genomic_DNA"/>
</dbReference>
<reference evidence="2" key="1">
    <citation type="journal article" date="2019" name="Int. J. Syst. Evol. Microbiol.">
        <title>The Global Catalogue of Microorganisms (GCM) 10K type strain sequencing project: providing services to taxonomists for standard genome sequencing and annotation.</title>
        <authorList>
            <consortium name="The Broad Institute Genomics Platform"/>
            <consortium name="The Broad Institute Genome Sequencing Center for Infectious Disease"/>
            <person name="Wu L."/>
            <person name="Ma J."/>
        </authorList>
    </citation>
    <scope>NUCLEOTIDE SEQUENCE [LARGE SCALE GENOMIC DNA]</scope>
    <source>
        <strain evidence="2">JCM 17810</strain>
    </source>
</reference>
<accession>A0ABP8L2V8</accession>
<evidence type="ECO:0000313" key="1">
    <source>
        <dbReference type="EMBL" id="GAA4421227.1"/>
    </source>
</evidence>
<name>A0ABP8L2V8_9MICO</name>
<organism evidence="1 2">
    <name type="scientific">Georgenia halophila</name>
    <dbReference type="NCBI Taxonomy" id="620889"/>
    <lineage>
        <taxon>Bacteria</taxon>
        <taxon>Bacillati</taxon>
        <taxon>Actinomycetota</taxon>
        <taxon>Actinomycetes</taxon>
        <taxon>Micrococcales</taxon>
        <taxon>Bogoriellaceae</taxon>
        <taxon>Georgenia</taxon>
    </lineage>
</organism>
<gene>
    <name evidence="1" type="ORF">GCM10023169_13870</name>
</gene>